<evidence type="ECO:0000313" key="3">
    <source>
        <dbReference type="Proteomes" id="UP001165190"/>
    </source>
</evidence>
<proteinExistence type="predicted"/>
<feature type="domain" description="Tf2-1-like SH3-like" evidence="1">
    <location>
        <begin position="17"/>
        <end position="81"/>
    </location>
</feature>
<sequence length="144" mass="16593">MKFYADKNISEREFQVGDEVYHKLQPYRQSSVSLHKNLKLAARFYGPYKITKKLGSVAYQLQLPVTSRIHPIFHVSLLKKKIGPTVRTSLVPPDVHDDGQLKVYPLQSLDKRMVKRNNVAVTQLLIQWANMGPENATWEDFSVL</sequence>
<gene>
    <name evidence="2" type="ORF">HRI_000732900</name>
</gene>
<comment type="caution">
    <text evidence="2">The sequence shown here is derived from an EMBL/GenBank/DDBJ whole genome shotgun (WGS) entry which is preliminary data.</text>
</comment>
<dbReference type="AlphaFoldDB" id="A0A9W7H4R5"/>
<evidence type="ECO:0000313" key="2">
    <source>
        <dbReference type="EMBL" id="GMI70636.1"/>
    </source>
</evidence>
<dbReference type="PANTHER" id="PTHR46148:SF52">
    <property type="entry name" value="OS04G0603800 PROTEIN"/>
    <property type="match status" value="1"/>
</dbReference>
<accession>A0A9W7H4R5</accession>
<protein>
    <recommendedName>
        <fullName evidence="1">Tf2-1-like SH3-like domain-containing protein</fullName>
    </recommendedName>
</protein>
<dbReference type="Proteomes" id="UP001165190">
    <property type="component" value="Unassembled WGS sequence"/>
</dbReference>
<dbReference type="InterPro" id="IPR056924">
    <property type="entry name" value="SH3_Tf2-1"/>
</dbReference>
<dbReference type="EMBL" id="BSYR01000009">
    <property type="protein sequence ID" value="GMI70636.1"/>
    <property type="molecule type" value="Genomic_DNA"/>
</dbReference>
<organism evidence="2 3">
    <name type="scientific">Hibiscus trionum</name>
    <name type="common">Flower of an hour</name>
    <dbReference type="NCBI Taxonomy" id="183268"/>
    <lineage>
        <taxon>Eukaryota</taxon>
        <taxon>Viridiplantae</taxon>
        <taxon>Streptophyta</taxon>
        <taxon>Embryophyta</taxon>
        <taxon>Tracheophyta</taxon>
        <taxon>Spermatophyta</taxon>
        <taxon>Magnoliopsida</taxon>
        <taxon>eudicotyledons</taxon>
        <taxon>Gunneridae</taxon>
        <taxon>Pentapetalae</taxon>
        <taxon>rosids</taxon>
        <taxon>malvids</taxon>
        <taxon>Malvales</taxon>
        <taxon>Malvaceae</taxon>
        <taxon>Malvoideae</taxon>
        <taxon>Hibiscus</taxon>
    </lineage>
</organism>
<reference evidence="2" key="1">
    <citation type="submission" date="2023-05" db="EMBL/GenBank/DDBJ databases">
        <title>Genome and transcriptome analyses reveal genes involved in the formation of fine ridges on petal epidermal cells in Hibiscus trionum.</title>
        <authorList>
            <person name="Koshimizu S."/>
            <person name="Masuda S."/>
            <person name="Ishii T."/>
            <person name="Shirasu K."/>
            <person name="Hoshino A."/>
            <person name="Arita M."/>
        </authorList>
    </citation>
    <scope>NUCLEOTIDE SEQUENCE</scope>
    <source>
        <strain evidence="2">Hamamatsu line</strain>
    </source>
</reference>
<dbReference type="InterPro" id="IPR016197">
    <property type="entry name" value="Chromo-like_dom_sf"/>
</dbReference>
<name>A0A9W7H4R5_HIBTR</name>
<dbReference type="SUPFAM" id="SSF54160">
    <property type="entry name" value="Chromo domain-like"/>
    <property type="match status" value="1"/>
</dbReference>
<evidence type="ECO:0000259" key="1">
    <source>
        <dbReference type="Pfam" id="PF24626"/>
    </source>
</evidence>
<keyword evidence="3" id="KW-1185">Reference proteome</keyword>
<dbReference type="OrthoDB" id="5554229at2759"/>
<dbReference type="PANTHER" id="PTHR46148">
    <property type="entry name" value="CHROMO DOMAIN-CONTAINING PROTEIN"/>
    <property type="match status" value="1"/>
</dbReference>
<dbReference type="Pfam" id="PF24626">
    <property type="entry name" value="SH3_Tf2-1"/>
    <property type="match status" value="1"/>
</dbReference>